<accession>A0AAE1H8N3</accession>
<keyword evidence="3" id="KW-1185">Reference proteome</keyword>
<dbReference type="Proteomes" id="UP001219518">
    <property type="component" value="Unassembled WGS sequence"/>
</dbReference>
<dbReference type="InterPro" id="IPR010276">
    <property type="entry name" value="Allatostatin"/>
</dbReference>
<dbReference type="GO" id="GO:0005184">
    <property type="term" value="F:neuropeptide hormone activity"/>
    <property type="evidence" value="ECO:0007669"/>
    <property type="project" value="InterPro"/>
</dbReference>
<organism evidence="2 3">
    <name type="scientific">Frankliniella fusca</name>
    <dbReference type="NCBI Taxonomy" id="407009"/>
    <lineage>
        <taxon>Eukaryota</taxon>
        <taxon>Metazoa</taxon>
        <taxon>Ecdysozoa</taxon>
        <taxon>Arthropoda</taxon>
        <taxon>Hexapoda</taxon>
        <taxon>Insecta</taxon>
        <taxon>Pterygota</taxon>
        <taxon>Neoptera</taxon>
        <taxon>Paraneoptera</taxon>
        <taxon>Thysanoptera</taxon>
        <taxon>Terebrantia</taxon>
        <taxon>Thripoidea</taxon>
        <taxon>Thripidae</taxon>
        <taxon>Frankliniella</taxon>
    </lineage>
</organism>
<reference evidence="2" key="2">
    <citation type="journal article" date="2023" name="BMC Genomics">
        <title>Pest status, molecular evolution, and epigenetic factors derived from the genome assembly of Frankliniella fusca, a thysanopteran phytovirus vector.</title>
        <authorList>
            <person name="Catto M.A."/>
            <person name="Labadie P.E."/>
            <person name="Jacobson A.L."/>
            <person name="Kennedy G.G."/>
            <person name="Srinivasan R."/>
            <person name="Hunt B.G."/>
        </authorList>
    </citation>
    <scope>NUCLEOTIDE SEQUENCE</scope>
    <source>
        <strain evidence="2">PL_HMW_Pooled</strain>
    </source>
</reference>
<comment type="caution">
    <text evidence="2">The sequence shown here is derived from an EMBL/GenBank/DDBJ whole genome shotgun (WGS) entry which is preliminary data.</text>
</comment>
<dbReference type="AlphaFoldDB" id="A0AAE1H8N3"/>
<sequence>EALVDDQLDEDFLDEGKRAPSMYQFGLGKRARAYEFGLGKRSRAYEFGLGKRARAYEFGLGKRRAYEFGLGKRRAYEFGLGKRARAYEFGLGKRARAYEFGLGKRSGDRKLYSFGLGKRLPNERRYAFGLGKRSDELLEPTEQVTEQDAWQAGAADSVGKREVAPQELKEVAAEHQEHHEHQEHDAAGDHGGSRTKRAASMQYSFGLGKRLADALQDGVLDDADVLELEDMADANALERSGRGSRQYGFGLGKRAYDVTSAKRGPNRQYGFGLGRRSMQYNFGIGKRSSGEAGADATLSPAER</sequence>
<evidence type="ECO:0000313" key="3">
    <source>
        <dbReference type="Proteomes" id="UP001219518"/>
    </source>
</evidence>
<dbReference type="Pfam" id="PF05953">
    <property type="entry name" value="Allatostatin"/>
    <property type="match status" value="7"/>
</dbReference>
<evidence type="ECO:0000313" key="2">
    <source>
        <dbReference type="EMBL" id="KAK3916539.1"/>
    </source>
</evidence>
<feature type="non-terminal residue" evidence="2">
    <location>
        <position position="303"/>
    </location>
</feature>
<feature type="region of interest" description="Disordered" evidence="1">
    <location>
        <begin position="138"/>
        <end position="197"/>
    </location>
</feature>
<dbReference type="EMBL" id="JAHWGI010000539">
    <property type="protein sequence ID" value="KAK3916539.1"/>
    <property type="molecule type" value="Genomic_DNA"/>
</dbReference>
<feature type="region of interest" description="Disordered" evidence="1">
    <location>
        <begin position="284"/>
        <end position="303"/>
    </location>
</feature>
<proteinExistence type="predicted"/>
<protein>
    <submittedName>
        <fullName evidence="2">Uncharacterized protein</fullName>
    </submittedName>
</protein>
<feature type="compositionally biased region" description="Basic and acidic residues" evidence="1">
    <location>
        <begin position="158"/>
        <end position="192"/>
    </location>
</feature>
<evidence type="ECO:0000256" key="1">
    <source>
        <dbReference type="SAM" id="MobiDB-lite"/>
    </source>
</evidence>
<gene>
    <name evidence="2" type="ORF">KUF71_025654</name>
</gene>
<name>A0AAE1H8N3_9NEOP</name>
<reference evidence="2" key="1">
    <citation type="submission" date="2021-07" db="EMBL/GenBank/DDBJ databases">
        <authorList>
            <person name="Catto M.A."/>
            <person name="Jacobson A."/>
            <person name="Kennedy G."/>
            <person name="Labadie P."/>
            <person name="Hunt B.G."/>
            <person name="Srinivasan R."/>
        </authorList>
    </citation>
    <scope>NUCLEOTIDE SEQUENCE</scope>
    <source>
        <strain evidence="2">PL_HMW_Pooled</strain>
        <tissue evidence="2">Head</tissue>
    </source>
</reference>